<feature type="compositionally biased region" description="Pro residues" evidence="1">
    <location>
        <begin position="2970"/>
        <end position="2980"/>
    </location>
</feature>
<name>A0A7E4VEA4_PANRE</name>
<feature type="compositionally biased region" description="Polar residues" evidence="1">
    <location>
        <begin position="1858"/>
        <end position="1870"/>
    </location>
</feature>
<feature type="compositionally biased region" description="Polar residues" evidence="1">
    <location>
        <begin position="806"/>
        <end position="820"/>
    </location>
</feature>
<feature type="compositionally biased region" description="Low complexity" evidence="1">
    <location>
        <begin position="2445"/>
        <end position="2459"/>
    </location>
</feature>
<feature type="compositionally biased region" description="Polar residues" evidence="1">
    <location>
        <begin position="1879"/>
        <end position="1900"/>
    </location>
</feature>
<feature type="compositionally biased region" description="Polar residues" evidence="1">
    <location>
        <begin position="1682"/>
        <end position="1694"/>
    </location>
</feature>
<feature type="compositionally biased region" description="Low complexity" evidence="1">
    <location>
        <begin position="2425"/>
        <end position="2435"/>
    </location>
</feature>
<feature type="compositionally biased region" description="Low complexity" evidence="1">
    <location>
        <begin position="2886"/>
        <end position="2897"/>
    </location>
</feature>
<feature type="compositionally biased region" description="Polar residues" evidence="1">
    <location>
        <begin position="643"/>
        <end position="658"/>
    </location>
</feature>
<feature type="compositionally biased region" description="Polar residues" evidence="1">
    <location>
        <begin position="1015"/>
        <end position="1034"/>
    </location>
</feature>
<feature type="compositionally biased region" description="Polar residues" evidence="1">
    <location>
        <begin position="853"/>
        <end position="862"/>
    </location>
</feature>
<evidence type="ECO:0000256" key="1">
    <source>
        <dbReference type="SAM" id="MobiDB-lite"/>
    </source>
</evidence>
<feature type="compositionally biased region" description="Low complexity" evidence="1">
    <location>
        <begin position="2382"/>
        <end position="2394"/>
    </location>
</feature>
<feature type="compositionally biased region" description="Low complexity" evidence="1">
    <location>
        <begin position="2787"/>
        <end position="2799"/>
    </location>
</feature>
<feature type="compositionally biased region" description="Low complexity" evidence="1">
    <location>
        <begin position="1798"/>
        <end position="1808"/>
    </location>
</feature>
<keyword evidence="2" id="KW-1185">Reference proteome</keyword>
<dbReference type="Proteomes" id="UP000492821">
    <property type="component" value="Unassembled WGS sequence"/>
</dbReference>
<feature type="compositionally biased region" description="Low complexity" evidence="1">
    <location>
        <begin position="1818"/>
        <end position="1832"/>
    </location>
</feature>
<feature type="compositionally biased region" description="Low complexity" evidence="1">
    <location>
        <begin position="2504"/>
        <end position="2516"/>
    </location>
</feature>
<feature type="compositionally biased region" description="Polar residues" evidence="1">
    <location>
        <begin position="2913"/>
        <end position="2933"/>
    </location>
</feature>
<feature type="region of interest" description="Disordered" evidence="1">
    <location>
        <begin position="2787"/>
        <end position="2943"/>
    </location>
</feature>
<feature type="compositionally biased region" description="Low complexity" evidence="1">
    <location>
        <begin position="1040"/>
        <end position="1068"/>
    </location>
</feature>
<feature type="compositionally biased region" description="Polar residues" evidence="1">
    <location>
        <begin position="13"/>
        <end position="22"/>
    </location>
</feature>
<feature type="compositionally biased region" description="Polar residues" evidence="1">
    <location>
        <begin position="2802"/>
        <end position="2812"/>
    </location>
</feature>
<evidence type="ECO:0000313" key="3">
    <source>
        <dbReference type="WBParaSite" id="Pan_g20025.t2"/>
    </source>
</evidence>
<feature type="compositionally biased region" description="Polar residues" evidence="1">
    <location>
        <begin position="1157"/>
        <end position="1183"/>
    </location>
</feature>
<proteinExistence type="predicted"/>
<feature type="compositionally biased region" description="Basic and acidic residues" evidence="1">
    <location>
        <begin position="2154"/>
        <end position="2164"/>
    </location>
</feature>
<reference evidence="3" key="2">
    <citation type="submission" date="2020-10" db="UniProtKB">
        <authorList>
            <consortium name="WormBaseParasite"/>
        </authorList>
    </citation>
    <scope>IDENTIFICATION</scope>
</reference>
<feature type="compositionally biased region" description="Low complexity" evidence="1">
    <location>
        <begin position="1642"/>
        <end position="1661"/>
    </location>
</feature>
<feature type="compositionally biased region" description="Polar residues" evidence="1">
    <location>
        <begin position="746"/>
        <end position="758"/>
    </location>
</feature>
<feature type="region of interest" description="Disordered" evidence="1">
    <location>
        <begin position="3030"/>
        <end position="3064"/>
    </location>
</feature>
<feature type="compositionally biased region" description="Polar residues" evidence="1">
    <location>
        <begin position="1996"/>
        <end position="2017"/>
    </location>
</feature>
<feature type="compositionally biased region" description="Polar residues" evidence="1">
    <location>
        <begin position="2098"/>
        <end position="2110"/>
    </location>
</feature>
<sequence>MDNQLGSAAEGTMNKSSGETSNNPIFRVEGLLANPINITENADSIITLTMDRVEETLKAFQKLGKIPSSPALGPLTVSRPFVAAPFIMLNLDRISSPLSDLDSTQGDNSPNSRGYSFRVLSVGDVQLTPDAALATGRSLTDLRTPLEDNSLPSIEFGNFGSGLNPGEIQICNLEAPIKVFTEQKVQRNTVGELQLVERIEVVGDGVSRGSGDFVKLVPAIDNVGIEPVPVLSTRHEVFLGAGQILIERTTRLIQNPRRGGYRQNAAGHIEYYTFKSDLQDVSNRVGGVAPRVETIPDSKYGLIGPLKITTRREMQRLHDGDYRTKDIITIEIIRNSNEPTTTPDANVDAVEIPFKDRDYTESDGNGTKKVSETVKFGDGSLIITRVLEIAAFNGYNVSFEKLILSKFEQIAIRAKNSSGRKPVKDKISKSHSCLQSAPYQSYRIAIPRVWCVRESLPTIRGSMATPPPPASQQPGTVADGVAQTHHGIDAALQAILNNKANAHNIDVVAVANHLTVQAIDSIETTLKAYRNFGRPISIQGPSAKPLTVTSPYARRVEIARSPFSTRTARGTPRSNVSSTRTAQEISPGSTARSQFSPRTARAISPEPLTAMDRSPGAIVSPGEAIRTAAAAGSFTSLDTRQYQTAVEPSLRSDPNVSTARPMLTGDDTSAQGSAATTTPSSLRTARRLSPLAGSSTSDQPRKLTPAEQWANVKPGPGPRIVPASAKKSVSNTSVHTAREKKPAAASSGSRLVPNKSQTSKQLWDDLVEAAKAAGAPIEAKSPGLAPPPSRDESPVNTCRPLEETISETNIHTAITRSPVPSYQPVGNLEASGTTSPVRGAPNAITGRGLSAREPSQNHTARATSPLRGATVTGRGLSAREQPSTAQALTSPVGRGGTDAQTGRGLSAREALARTPKKVSSNTHTGREASKRASRVSIDRTNKSDSTRTGLEASSRAGIDALNRSGREPVDQKPSFHAGLEGSNRSGRDSSARGGLKQPANVLFEKSDKSGRDASTRTGLEASNRSGRGSSTLVDKSSDYAGLDAPAGSGGAASTRTGLEASSRNASNRSGREHFNRTGRHFPHVVDSSTQTVHTGLEASTKTGKSARSPHPSKSATRTPTAKEPSTSTARLVPKSPARDSSKSNVHSSGYPTAISAGPNTRNLRTAQGTQTDPTVNDKSVSTRTGKDLSAPKKKKKRSAKGEERSRRRQQIEAGQQPSESTTGSTSLSESGPRKLRSSSSQTSQKSSGFPTAREQTSPVVRTAVENPIKQGLAPPSHLGLPSPPSSTLVSSRDVNQNPSQLRPNESFHTAKSGSWHTLPTTESPAPRSKNSNAIRTGRSPAPNSISNAIPGGAPQSPGVATAYSPGPRTAIGARSPAPQSISNARAGNAYPQSPGFGSNAQAGSAYPPASPGVATAYSPGPRTAVLARSPAPQSISNARARTASERSTGYPAADGTGAPQDNFNARSGDIKVARSPGTAKAFSPSTRTGVQALTPKASASALQKSSRSAVPKSSGTRTGIQAQSPGPKSGRSGLPQDQQADASTRTGRSLSERSSGYPTAVSPGFPIDDGLQAIRTGRSPAPQTISNARPGDVNVARSPGTAKPYSPSSSNAQPGDAGLARSPSSSKAFSSSTRTGVQALTPKSSASAVPKSSASALKSPSTRTGVQALSPKPSMSALGLKSSRSLAPKSSGTRTGVLALSPAPGSGRSGLPQDQFADASTLRTGRLLSEQSSDYPSVDGLQPSALPQDAQPADPSTRTGRLPSEQSSGYPTAAGLQPSGAPQDGSIAQPGDAALARSPSSSKAYSSSTRTGVQALTPKSSASAVPKSSASALNSPSTRTGVAALSPKPSMSALGLKSSRSAAPKSSGTRTGVLALSPKPSNSAVPVSSRSALKSPSTRTGIVALSPAPKSGSSALPQDQFADASTRTGRLLSEQSSGFPAADGLQPSGAQQDDVNAQPRDAAVSQSASTRTGVLARSPAPKSNQLLQPKLEPADSSLTGSADQSSEYPSANGQSSVPAGAQQDGANAQPGDAVVDRSPSSSKAFSSSTRTGVQALTPKSSASVVPKSSSSALKSPSTRTGVAALSPKPSMSALGLKSSRSLAPKSSGTRTAVLARSPAPGSDGFGLVQNQQDDGYQTAYSDRDLARQILPQRRPQDSQPRDSDDAQSSTTRSPAYLLVEPTVHRAAASVRTGRSLSHRSPNADGLQQPGQSQDGQPGYDAGASRSPSTRTGVQALTPKSSASAVPKSSASALKSPSTRTGVQALSPKPSVSALGLKSSRSAVPKTSGTRTGVLAQSPAPGSGRSGLPQDQFADASTRTGRLPSEQSSGFPNADGLSGQSLDAPSRDAADARSSSTRTGVLARSPASKSNQLLQPKVEPADSSSISSSLSEQSSEYPAAHGQSVPAGAQQDGSNAQPGDAAVDRSPSSSKAYSSSTRTGVQALTPKSSASAVPKTSSSALKSPSTRTGVQALSPKPSMSALGLKSSRSLAPKSSGTRTGVAALSPKPSVSAVAKSSQSALPADASTRTGRSISQMSSGYPTAHSPGPDTLKSLNVARSPISDIRAGLAPSAYHALAIPDSTPPDSPVTTAQLLGGARTGLQARSPADKSSSSALPQNSPSTRTGVAASKSSASMLPKSSRSMLPPASPGVATAHSPGPRTAYSARSPAPQSISNARAGNAYPPASPGVATAYSPGPRTALQARSPAPQSISNARAGSAYPPASPGVATAYSPGPRTAIQARSPAPQSISNARPGNVRTPTQVSSGYPTARSPGFDVKECFDAIKNARSPARQAAAANARGSYGQSPVKTGNEPSERSTRTANRPGGAASAISGHRLSPNLNLDPSQSLFGHSAPRAGSTPSEGIIAGDVGQVAPRAGSTPSEADVASAQGFQQPQQPGRRRRSGGRAPRSARTVSPNVFTAVSPGGSQRSSGLPTALSPGYSSGADMKTEELFPILDPAAVPARNLLPVETPPGQSPPKSPYVGALPVDSSRAPADTYAPANIGRLAPSPGMTTGVSPLVASTNSPVQIALNPMTGMPAPGPAPQPDGHDDGVDTVSVESSDEGETIASALSVTIDNTHIDPATGRRRRRMRPKRIVLNGEEVWKKPQ</sequence>
<feature type="compositionally biased region" description="Polar residues" evidence="1">
    <location>
        <begin position="562"/>
        <end position="597"/>
    </location>
</feature>
<feature type="compositionally biased region" description="Polar residues" evidence="1">
    <location>
        <begin position="1911"/>
        <end position="1938"/>
    </location>
</feature>
<feature type="compositionally biased region" description="Low complexity" evidence="1">
    <location>
        <begin position="1237"/>
        <end position="1247"/>
    </location>
</feature>
<feature type="region of interest" description="Disordered" evidence="1">
    <location>
        <begin position="1"/>
        <end position="22"/>
    </location>
</feature>
<feature type="compositionally biased region" description="Polar residues" evidence="1">
    <location>
        <begin position="1500"/>
        <end position="1526"/>
    </location>
</feature>
<feature type="compositionally biased region" description="Polar residues" evidence="1">
    <location>
        <begin position="2314"/>
        <end position="2330"/>
    </location>
</feature>
<feature type="compositionally biased region" description="Low complexity" evidence="1">
    <location>
        <begin position="1622"/>
        <end position="1632"/>
    </location>
</feature>
<feature type="compositionally biased region" description="Polar residues" evidence="1">
    <location>
        <begin position="880"/>
        <end position="889"/>
    </location>
</feature>
<protein>
    <submittedName>
        <fullName evidence="3">DUF4819 domain-containing protein</fullName>
    </submittedName>
</protein>
<feature type="compositionally biased region" description="Low complexity" evidence="1">
    <location>
        <begin position="2204"/>
        <end position="2218"/>
    </location>
</feature>
<evidence type="ECO:0000313" key="2">
    <source>
        <dbReference type="Proteomes" id="UP000492821"/>
    </source>
</evidence>
<feature type="compositionally biased region" description="Polar residues" evidence="1">
    <location>
        <begin position="1086"/>
        <end position="1129"/>
    </location>
</feature>
<feature type="region of interest" description="Disordered" evidence="1">
    <location>
        <begin position="2966"/>
        <end position="2988"/>
    </location>
</feature>
<feature type="region of interest" description="Disordered" evidence="1">
    <location>
        <begin position="775"/>
        <end position="2555"/>
    </location>
</feature>
<feature type="compositionally biased region" description="Low complexity" evidence="1">
    <location>
        <begin position="2038"/>
        <end position="2048"/>
    </location>
</feature>
<feature type="compositionally biased region" description="Polar residues" evidence="1">
    <location>
        <begin position="2838"/>
        <end position="2849"/>
    </location>
</feature>
<feature type="compositionally biased region" description="Low complexity" evidence="1">
    <location>
        <begin position="1272"/>
        <end position="1291"/>
    </location>
</feature>
<feature type="compositionally biased region" description="Polar residues" evidence="1">
    <location>
        <begin position="2278"/>
        <end position="2290"/>
    </location>
</feature>
<feature type="compositionally biased region" description="Polar residues" evidence="1">
    <location>
        <begin position="2225"/>
        <end position="2234"/>
    </location>
</feature>
<feature type="compositionally biased region" description="Polar residues" evidence="1">
    <location>
        <begin position="2744"/>
        <end position="2766"/>
    </location>
</feature>
<feature type="compositionally biased region" description="Polar residues" evidence="1">
    <location>
        <begin position="2485"/>
        <end position="2497"/>
    </location>
</feature>
<feature type="compositionally biased region" description="Low complexity" evidence="1">
    <location>
        <begin position="2609"/>
        <end position="2642"/>
    </location>
</feature>
<feature type="compositionally biased region" description="Polar residues" evidence="1">
    <location>
        <begin position="2525"/>
        <end position="2539"/>
    </location>
</feature>
<feature type="compositionally biased region" description="Polar residues" evidence="1">
    <location>
        <begin position="1754"/>
        <end position="1770"/>
    </location>
</feature>
<organism evidence="2 3">
    <name type="scientific">Panagrellus redivivus</name>
    <name type="common">Microworm</name>
    <dbReference type="NCBI Taxonomy" id="6233"/>
    <lineage>
        <taxon>Eukaryota</taxon>
        <taxon>Metazoa</taxon>
        <taxon>Ecdysozoa</taxon>
        <taxon>Nematoda</taxon>
        <taxon>Chromadorea</taxon>
        <taxon>Rhabditida</taxon>
        <taxon>Tylenchina</taxon>
        <taxon>Panagrolaimomorpha</taxon>
        <taxon>Panagrolaimoidea</taxon>
        <taxon>Panagrolaimidae</taxon>
        <taxon>Panagrellus</taxon>
    </lineage>
</organism>
<feature type="region of interest" description="Disordered" evidence="1">
    <location>
        <begin position="2575"/>
        <end position="2774"/>
    </location>
</feature>
<dbReference type="WBParaSite" id="Pan_g20025.t2">
    <property type="protein sequence ID" value="Pan_g20025.t2"/>
    <property type="gene ID" value="Pan_g20025"/>
</dbReference>
<feature type="compositionally biased region" description="Polar residues" evidence="1">
    <location>
        <begin position="1535"/>
        <end position="1557"/>
    </location>
</feature>
<feature type="compositionally biased region" description="Polar residues" evidence="1">
    <location>
        <begin position="2128"/>
        <end position="2140"/>
    </location>
</feature>
<feature type="compositionally biased region" description="Basic and acidic residues" evidence="1">
    <location>
        <begin position="924"/>
        <end position="945"/>
    </location>
</feature>
<feature type="region of interest" description="Disordered" evidence="1">
    <location>
        <begin position="562"/>
        <end position="618"/>
    </location>
</feature>
<reference evidence="2" key="1">
    <citation type="journal article" date="2013" name="Genetics">
        <title>The draft genome and transcriptome of Panagrellus redivivus are shaped by the harsh demands of a free-living lifestyle.</title>
        <authorList>
            <person name="Srinivasan J."/>
            <person name="Dillman A.R."/>
            <person name="Macchietto M.G."/>
            <person name="Heikkinen L."/>
            <person name="Lakso M."/>
            <person name="Fracchia K.M."/>
            <person name="Antoshechkin I."/>
            <person name="Mortazavi A."/>
            <person name="Wong G."/>
            <person name="Sternberg P.W."/>
        </authorList>
    </citation>
    <scope>NUCLEOTIDE SEQUENCE [LARGE SCALE GENOMIC DNA]</scope>
    <source>
        <strain evidence="2">MT8872</strain>
    </source>
</reference>
<feature type="compositionally biased region" description="Polar residues" evidence="1">
    <location>
        <begin position="666"/>
        <end position="683"/>
    </location>
</feature>
<feature type="compositionally biased region" description="Low complexity" evidence="1">
    <location>
        <begin position="2058"/>
        <end position="2077"/>
    </location>
</feature>
<feature type="region of interest" description="Disordered" evidence="1">
    <location>
        <begin position="643"/>
        <end position="758"/>
    </location>
</feature>
<feature type="compositionally biased region" description="Basic and acidic residues" evidence="1">
    <location>
        <begin position="1004"/>
        <end position="1014"/>
    </location>
</feature>
<feature type="compositionally biased region" description="Polar residues" evidence="1">
    <location>
        <begin position="1292"/>
        <end position="1334"/>
    </location>
</feature>
<feature type="compositionally biased region" description="Low complexity" evidence="1">
    <location>
        <begin position="1218"/>
        <end position="1230"/>
    </location>
</feature>
<feature type="compositionally biased region" description="Polar residues" evidence="1">
    <location>
        <begin position="2460"/>
        <end position="2470"/>
    </location>
</feature>
<accession>A0A7E4VEA4</accession>
<feature type="compositionally biased region" description="Low complexity" evidence="1">
    <location>
        <begin position="2238"/>
        <end position="2257"/>
    </location>
</feature>